<sequence length="198" mass="21415">MTNDPGRSVFVGLQRNLYLSIVHVAMAVALIVGGVVFLVQWFTGAPYPVPNAAIGILGTVGGAFGLLISVVTLLQWTKPFHVAFDDAGVQVLIRGRDVRIPWSDIASVYITDRNPNGTRLPMRRFPDERGVRTRWLVATPAPHVADPGAGDRAHVYWLSRWSLCATHTVSGTEAQMAAAIRAASPRTPLDVAPVDNEP</sequence>
<dbReference type="EMBL" id="JBHSBH010000015">
    <property type="protein sequence ID" value="MFC3999528.1"/>
    <property type="molecule type" value="Genomic_DNA"/>
</dbReference>
<dbReference type="Proteomes" id="UP001595847">
    <property type="component" value="Unassembled WGS sequence"/>
</dbReference>
<evidence type="ECO:0000313" key="3">
    <source>
        <dbReference type="Proteomes" id="UP001595847"/>
    </source>
</evidence>
<feature type="transmembrane region" description="Helical" evidence="1">
    <location>
        <begin position="54"/>
        <end position="74"/>
    </location>
</feature>
<reference evidence="3" key="1">
    <citation type="journal article" date="2019" name="Int. J. Syst. Evol. Microbiol.">
        <title>The Global Catalogue of Microorganisms (GCM) 10K type strain sequencing project: providing services to taxonomists for standard genome sequencing and annotation.</title>
        <authorList>
            <consortium name="The Broad Institute Genomics Platform"/>
            <consortium name="The Broad Institute Genome Sequencing Center for Infectious Disease"/>
            <person name="Wu L."/>
            <person name="Ma J."/>
        </authorList>
    </citation>
    <scope>NUCLEOTIDE SEQUENCE [LARGE SCALE GENOMIC DNA]</scope>
    <source>
        <strain evidence="3">TBRC 1826</strain>
    </source>
</reference>
<accession>A0ABV8FYG4</accession>
<name>A0ABV8FYG4_9ACTN</name>
<gene>
    <name evidence="2" type="ORF">ACFOVU_26685</name>
</gene>
<evidence type="ECO:0008006" key="4">
    <source>
        <dbReference type="Google" id="ProtNLM"/>
    </source>
</evidence>
<feature type="transmembrane region" description="Helical" evidence="1">
    <location>
        <begin position="17"/>
        <end position="42"/>
    </location>
</feature>
<keyword evidence="1" id="KW-1133">Transmembrane helix</keyword>
<keyword evidence="3" id="KW-1185">Reference proteome</keyword>
<comment type="caution">
    <text evidence="2">The sequence shown here is derived from an EMBL/GenBank/DDBJ whole genome shotgun (WGS) entry which is preliminary data.</text>
</comment>
<evidence type="ECO:0000256" key="1">
    <source>
        <dbReference type="SAM" id="Phobius"/>
    </source>
</evidence>
<keyword evidence="1" id="KW-0812">Transmembrane</keyword>
<keyword evidence="1" id="KW-0472">Membrane</keyword>
<evidence type="ECO:0000313" key="2">
    <source>
        <dbReference type="EMBL" id="MFC3999528.1"/>
    </source>
</evidence>
<proteinExistence type="predicted"/>
<protein>
    <recommendedName>
        <fullName evidence="4">PH domain-containing protein</fullName>
    </recommendedName>
</protein>
<organism evidence="2 3">
    <name type="scientific">Nocardiopsis sediminis</name>
    <dbReference type="NCBI Taxonomy" id="1778267"/>
    <lineage>
        <taxon>Bacteria</taxon>
        <taxon>Bacillati</taxon>
        <taxon>Actinomycetota</taxon>
        <taxon>Actinomycetes</taxon>
        <taxon>Streptosporangiales</taxon>
        <taxon>Nocardiopsidaceae</taxon>
        <taxon>Nocardiopsis</taxon>
    </lineage>
</organism>
<dbReference type="RefSeq" id="WP_378537999.1">
    <property type="nucleotide sequence ID" value="NZ_JBHSBH010000015.1"/>
</dbReference>